<evidence type="ECO:0000313" key="10">
    <source>
        <dbReference type="Proteomes" id="UP000244755"/>
    </source>
</evidence>
<keyword evidence="10" id="KW-1185">Reference proteome</keyword>
<dbReference type="Gene3D" id="3.40.640.10">
    <property type="entry name" value="Type I PLP-dependent aspartate aminotransferase-like (Major domain)"/>
    <property type="match status" value="1"/>
</dbReference>
<dbReference type="Proteomes" id="UP000244755">
    <property type="component" value="Chromosome 2"/>
</dbReference>
<dbReference type="Pfam" id="PF00392">
    <property type="entry name" value="GntR"/>
    <property type="match status" value="1"/>
</dbReference>
<dbReference type="GO" id="GO:0003700">
    <property type="term" value="F:DNA-binding transcription factor activity"/>
    <property type="evidence" value="ECO:0007669"/>
    <property type="project" value="InterPro"/>
</dbReference>
<dbReference type="SMART" id="SM00345">
    <property type="entry name" value="HTH_GNTR"/>
    <property type="match status" value="1"/>
</dbReference>
<dbReference type="EMBL" id="CP028844">
    <property type="protein sequence ID" value="AWB25945.1"/>
    <property type="molecule type" value="Genomic_DNA"/>
</dbReference>
<gene>
    <name evidence="9" type="ORF">DA075_30730</name>
</gene>
<protein>
    <recommendedName>
        <fullName evidence="2">8-amino-7-oxononanoate synthase</fullName>
    </recommendedName>
    <alternativeName>
        <fullName evidence="7">Alpha-oxoamine synthase</fullName>
    </alternativeName>
</protein>
<dbReference type="PANTHER" id="PTHR46577">
    <property type="entry name" value="HTH-TYPE TRANSCRIPTIONAL REGULATORY PROTEIN GABR"/>
    <property type="match status" value="1"/>
</dbReference>
<dbReference type="InterPro" id="IPR015421">
    <property type="entry name" value="PyrdxlP-dep_Trfase_major"/>
</dbReference>
<dbReference type="InterPro" id="IPR000524">
    <property type="entry name" value="Tscrpt_reg_HTH_GntR"/>
</dbReference>
<evidence type="ECO:0000256" key="3">
    <source>
        <dbReference type="ARBA" id="ARBA00022898"/>
    </source>
</evidence>
<dbReference type="InterPro" id="IPR051446">
    <property type="entry name" value="HTH_trans_reg/aminotransferase"/>
</dbReference>
<proteinExistence type="inferred from homology"/>
<dbReference type="InterPro" id="IPR036390">
    <property type="entry name" value="WH_DNA-bd_sf"/>
</dbReference>
<feature type="domain" description="HTH gntR-type" evidence="8">
    <location>
        <begin position="14"/>
        <end position="82"/>
    </location>
</feature>
<dbReference type="InterPro" id="IPR015424">
    <property type="entry name" value="PyrdxlP-dep_Trfase"/>
</dbReference>
<keyword evidence="9" id="KW-0032">Aminotransferase</keyword>
<dbReference type="OrthoDB" id="9804020at2"/>
<dbReference type="GO" id="GO:0030170">
    <property type="term" value="F:pyridoxal phosphate binding"/>
    <property type="evidence" value="ECO:0007669"/>
    <property type="project" value="InterPro"/>
</dbReference>
<keyword evidence="6" id="KW-0804">Transcription</keyword>
<dbReference type="GO" id="GO:0003677">
    <property type="term" value="F:DNA binding"/>
    <property type="evidence" value="ECO:0007669"/>
    <property type="project" value="UniProtKB-KW"/>
</dbReference>
<dbReference type="InterPro" id="IPR036388">
    <property type="entry name" value="WH-like_DNA-bd_sf"/>
</dbReference>
<dbReference type="CDD" id="cd00609">
    <property type="entry name" value="AAT_like"/>
    <property type="match status" value="1"/>
</dbReference>
<dbReference type="PANTHER" id="PTHR46577:SF1">
    <property type="entry name" value="HTH-TYPE TRANSCRIPTIONAL REGULATORY PROTEIN GABR"/>
    <property type="match status" value="1"/>
</dbReference>
<dbReference type="KEGG" id="mee:DA075_30730"/>
<name>A0A2R4WWQ6_9HYPH</name>
<keyword evidence="5" id="KW-0238">DNA-binding</keyword>
<evidence type="ECO:0000256" key="7">
    <source>
        <dbReference type="ARBA" id="ARBA00031658"/>
    </source>
</evidence>
<evidence type="ECO:0000256" key="4">
    <source>
        <dbReference type="ARBA" id="ARBA00023015"/>
    </source>
</evidence>
<evidence type="ECO:0000256" key="2">
    <source>
        <dbReference type="ARBA" id="ARBA00016004"/>
    </source>
</evidence>
<dbReference type="SUPFAM" id="SSF46785">
    <property type="entry name" value="Winged helix' DNA-binding domain"/>
    <property type="match status" value="1"/>
</dbReference>
<keyword evidence="3" id="KW-0663">Pyridoxal phosphate</keyword>
<accession>A0A2R4WWQ6</accession>
<dbReference type="AlphaFoldDB" id="A0A2R4WWQ6"/>
<dbReference type="RefSeq" id="WP_099957538.1">
    <property type="nucleotide sequence ID" value="NZ_CP028844.1"/>
</dbReference>
<sequence>MMESWSPTIAGDAGPKYLAILRALAEDIRAGRLAPGMRLPPQRALAKRLGVDLTTVTRAFNEARRAGLIEAAAGRGSFVRGPAPIAPAAALASAAVPAPARAPAPSESIDFSMNMPPQPVAARLVERLGSGLGHLAGSPGFLDRLHYQDSAGNLADRAAAAHWLGRRLGPLPVSRVLVAGGAQALLAATLAALLKRGDALCVPSLTYPGLRMAAERRGARLVPVACDADGLVPDAFRDLCEAERPRALYLVPTLDNPTTVTLPLARREAIAAIARTHGVTIIEDDAYGALLPDAPPPIAALAGEITWHIATLSKCVSPGLRIAYAAVPGTGEAVRLAAELRALSLMAPPLTAALASRWIVEGELDAIVAAIRQENGLRQAVAREVLWDLDVWAHPCGHHLWLRLPEPWRRGELGAHAWQLGLSVILSDAFAVGPAPEAIRVSLGAAPDAETLRYGLSLLATLLTRPPGAISTVV</sequence>
<dbReference type="CDD" id="cd07377">
    <property type="entry name" value="WHTH_GntR"/>
    <property type="match status" value="1"/>
</dbReference>
<dbReference type="InterPro" id="IPR004839">
    <property type="entry name" value="Aminotransferase_I/II_large"/>
</dbReference>
<dbReference type="Pfam" id="PF00155">
    <property type="entry name" value="Aminotran_1_2"/>
    <property type="match status" value="1"/>
</dbReference>
<reference evidence="9 10" key="1">
    <citation type="submission" date="2018-04" db="EMBL/GenBank/DDBJ databases">
        <title>Methylobacterium sp. PR1016A genome.</title>
        <authorList>
            <person name="Park W."/>
        </authorList>
    </citation>
    <scope>NUCLEOTIDE SEQUENCE [LARGE SCALE GENOMIC DNA]</scope>
    <source>
        <strain evidence="9 10">PR1016A</strain>
    </source>
</reference>
<dbReference type="Gene3D" id="1.10.10.10">
    <property type="entry name" value="Winged helix-like DNA-binding domain superfamily/Winged helix DNA-binding domain"/>
    <property type="match status" value="1"/>
</dbReference>
<comment type="similarity">
    <text evidence="1">In the C-terminal section; belongs to the class-I pyridoxal-phosphate-dependent aminotransferase family.</text>
</comment>
<evidence type="ECO:0000256" key="1">
    <source>
        <dbReference type="ARBA" id="ARBA00005384"/>
    </source>
</evidence>
<dbReference type="SUPFAM" id="SSF53383">
    <property type="entry name" value="PLP-dependent transferases"/>
    <property type="match status" value="1"/>
</dbReference>
<organism evidence="9 10">
    <name type="scientific">Methylobacterium currus</name>
    <dbReference type="NCBI Taxonomy" id="2051553"/>
    <lineage>
        <taxon>Bacteria</taxon>
        <taxon>Pseudomonadati</taxon>
        <taxon>Pseudomonadota</taxon>
        <taxon>Alphaproteobacteria</taxon>
        <taxon>Hyphomicrobiales</taxon>
        <taxon>Methylobacteriaceae</taxon>
        <taxon>Methylobacterium</taxon>
    </lineage>
</organism>
<keyword evidence="4" id="KW-0805">Transcription regulation</keyword>
<keyword evidence="9" id="KW-0808">Transferase</keyword>
<evidence type="ECO:0000313" key="9">
    <source>
        <dbReference type="EMBL" id="AWB25945.1"/>
    </source>
</evidence>
<evidence type="ECO:0000259" key="8">
    <source>
        <dbReference type="PROSITE" id="PS50949"/>
    </source>
</evidence>
<evidence type="ECO:0000256" key="6">
    <source>
        <dbReference type="ARBA" id="ARBA00023163"/>
    </source>
</evidence>
<evidence type="ECO:0000256" key="5">
    <source>
        <dbReference type="ARBA" id="ARBA00023125"/>
    </source>
</evidence>
<dbReference type="PROSITE" id="PS50949">
    <property type="entry name" value="HTH_GNTR"/>
    <property type="match status" value="1"/>
</dbReference>
<dbReference type="GO" id="GO:0008483">
    <property type="term" value="F:transaminase activity"/>
    <property type="evidence" value="ECO:0007669"/>
    <property type="project" value="UniProtKB-KW"/>
</dbReference>